<evidence type="ECO:0000313" key="2">
    <source>
        <dbReference type="Proteomes" id="UP001500630"/>
    </source>
</evidence>
<protein>
    <submittedName>
        <fullName evidence="1">Uncharacterized protein</fullName>
    </submittedName>
</protein>
<dbReference type="Proteomes" id="UP001500630">
    <property type="component" value="Unassembled WGS sequence"/>
</dbReference>
<reference evidence="2" key="1">
    <citation type="journal article" date="2019" name="Int. J. Syst. Evol. Microbiol.">
        <title>The Global Catalogue of Microorganisms (GCM) 10K type strain sequencing project: providing services to taxonomists for standard genome sequencing and annotation.</title>
        <authorList>
            <consortium name="The Broad Institute Genomics Platform"/>
            <consortium name="The Broad Institute Genome Sequencing Center for Infectious Disease"/>
            <person name="Wu L."/>
            <person name="Ma J."/>
        </authorList>
    </citation>
    <scope>NUCLEOTIDE SEQUENCE [LARGE SCALE GENOMIC DNA]</scope>
    <source>
        <strain evidence="2">JCM 17326</strain>
    </source>
</reference>
<evidence type="ECO:0000313" key="1">
    <source>
        <dbReference type="EMBL" id="GAA3559660.1"/>
    </source>
</evidence>
<keyword evidence="2" id="KW-1185">Reference proteome</keyword>
<name>A0ABP6X500_9ACTN</name>
<proteinExistence type="predicted"/>
<organism evidence="1 2">
    <name type="scientific">Nonomuraea rosea</name>
    <dbReference type="NCBI Taxonomy" id="638574"/>
    <lineage>
        <taxon>Bacteria</taxon>
        <taxon>Bacillati</taxon>
        <taxon>Actinomycetota</taxon>
        <taxon>Actinomycetes</taxon>
        <taxon>Streptosporangiales</taxon>
        <taxon>Streptosporangiaceae</taxon>
        <taxon>Nonomuraea</taxon>
    </lineage>
</organism>
<sequence>MAGRSTAPSLAQACQTCEGRKLLQRTETRKRWFITWKVQRFWLCRTCDGIGTTGSSVPAHQEVENMAGKHRKGPLDKKACTWCAGRGGFQVKAVYLRCGRCNGSGKR</sequence>
<comment type="caution">
    <text evidence="1">The sequence shown here is derived from an EMBL/GenBank/DDBJ whole genome shotgun (WGS) entry which is preliminary data.</text>
</comment>
<accession>A0ABP6X500</accession>
<dbReference type="EMBL" id="BAABDQ010000009">
    <property type="protein sequence ID" value="GAA3559660.1"/>
    <property type="molecule type" value="Genomic_DNA"/>
</dbReference>
<gene>
    <name evidence="1" type="ORF">GCM10022419_045330</name>
</gene>